<dbReference type="EMBL" id="JAVRAA010000005">
    <property type="protein sequence ID" value="MDT0337491.1"/>
    <property type="molecule type" value="Genomic_DNA"/>
</dbReference>
<protein>
    <submittedName>
        <fullName evidence="1">Uncharacterized protein</fullName>
    </submittedName>
</protein>
<accession>A0AAE4G7X8</accession>
<sequence length="68" mass="7678">MPTQTAVSDSEKIKHALYERSQFTLIATDEDVRSFQDCEAAGFSFESAIGLFFLQKTIVKDNMSRVVK</sequence>
<dbReference type="AlphaFoldDB" id="A0AAE4G7X8"/>
<dbReference type="RefSeq" id="WP_284076960.1">
    <property type="nucleotide sequence ID" value="NZ_JAVLSM010000007.1"/>
</dbReference>
<gene>
    <name evidence="1" type="ORF">RJN63_11675</name>
</gene>
<organism evidence="1">
    <name type="scientific">Herbaspirillum huttiense subsp. nephrolepidis</name>
    <dbReference type="NCBI Taxonomy" id="3075126"/>
    <lineage>
        <taxon>Bacteria</taxon>
        <taxon>Pseudomonadati</taxon>
        <taxon>Pseudomonadota</taxon>
        <taxon>Betaproteobacteria</taxon>
        <taxon>Burkholderiales</taxon>
        <taxon>Oxalobacteraceae</taxon>
        <taxon>Herbaspirillum</taxon>
    </lineage>
</organism>
<proteinExistence type="predicted"/>
<reference evidence="1" key="1">
    <citation type="submission" date="2023-02" db="EMBL/GenBank/DDBJ databases">
        <title>Description of Herbaspirillum huttiense subsp. nephrolepsisexaltata and Herbaspirillum huttiense subsp. lycopersicon.</title>
        <authorList>
            <person name="Poudel M."/>
            <person name="Sharma A."/>
            <person name="Goss E."/>
            <person name="Tapia J.H."/>
            <person name="Harmon C.M."/>
            <person name="Jones J.B."/>
        </authorList>
    </citation>
    <scope>NUCLEOTIDE SEQUENCE</scope>
    <source>
        <strain evidence="1">NC40101</strain>
    </source>
</reference>
<evidence type="ECO:0000313" key="1">
    <source>
        <dbReference type="EMBL" id="MDT0337491.1"/>
    </source>
</evidence>
<comment type="caution">
    <text evidence="1">The sequence shown here is derived from an EMBL/GenBank/DDBJ whole genome shotgun (WGS) entry which is preliminary data.</text>
</comment>
<name>A0AAE4G7X8_9BURK</name>